<feature type="compositionally biased region" description="Basic residues" evidence="1">
    <location>
        <begin position="146"/>
        <end position="157"/>
    </location>
</feature>
<feature type="region of interest" description="Disordered" evidence="1">
    <location>
        <begin position="1"/>
        <end position="188"/>
    </location>
</feature>
<dbReference type="EMBL" id="JACHXY010000002">
    <property type="protein sequence ID" value="MBB3158029.1"/>
    <property type="molecule type" value="Genomic_DNA"/>
</dbReference>
<evidence type="ECO:0000313" key="2">
    <source>
        <dbReference type="EMBL" id="MBB3158029.1"/>
    </source>
</evidence>
<reference evidence="2 3" key="1">
    <citation type="submission" date="2020-08" db="EMBL/GenBank/DDBJ databases">
        <title>Genomic Encyclopedia of Type Strains, Phase III (KMG-III): the genomes of soil and plant-associated and newly described type strains.</title>
        <authorList>
            <person name="Whitman W."/>
        </authorList>
    </citation>
    <scope>NUCLEOTIDE SEQUENCE [LARGE SCALE GENOMIC DNA]</scope>
    <source>
        <strain evidence="2 3">CECT 8356</strain>
    </source>
</reference>
<name>A0A7W5CJJ9_9MICO</name>
<protein>
    <submittedName>
        <fullName evidence="2">Uncharacterized protein</fullName>
    </submittedName>
</protein>
<evidence type="ECO:0000313" key="3">
    <source>
        <dbReference type="Proteomes" id="UP000543579"/>
    </source>
</evidence>
<feature type="compositionally biased region" description="Low complexity" evidence="1">
    <location>
        <begin position="58"/>
        <end position="70"/>
    </location>
</feature>
<feature type="compositionally biased region" description="Polar residues" evidence="1">
    <location>
        <begin position="126"/>
        <end position="135"/>
    </location>
</feature>
<comment type="caution">
    <text evidence="2">The sequence shown here is derived from an EMBL/GenBank/DDBJ whole genome shotgun (WGS) entry which is preliminary data.</text>
</comment>
<sequence>MNSNPINAPMSAPDQNVSFIFPPSAPTQRRYRVHTSLTAGVKRTHEQEAHECPPPAPSARSSAPRSTAPSCGTSTVRSARPAAPRPRPPPNRRRPRHRRRRPPRLPRPHSPAHRPRPRRHPRRSSIRATRTSMSASCAARPALTARPRRPPRRKQPSARRSATPPPPSGTRSSASGPCSSQPPRLGAQADLLLDSSSFTTALAAVDLADQAAVDKAITDALERNSAFEAGPTLPGASGPGHQGGQPTPTTTPSLDGAVKARLGG</sequence>
<gene>
    <name evidence="2" type="ORF">FHS07_001725</name>
</gene>
<organism evidence="2 3">
    <name type="scientific">Microbacterium proteolyticum</name>
    <dbReference type="NCBI Taxonomy" id="1572644"/>
    <lineage>
        <taxon>Bacteria</taxon>
        <taxon>Bacillati</taxon>
        <taxon>Actinomycetota</taxon>
        <taxon>Actinomycetes</taxon>
        <taxon>Micrococcales</taxon>
        <taxon>Microbacteriaceae</taxon>
        <taxon>Microbacterium</taxon>
    </lineage>
</organism>
<dbReference type="AlphaFoldDB" id="A0A7W5CJJ9"/>
<feature type="compositionally biased region" description="Basic residues" evidence="1">
    <location>
        <begin position="90"/>
        <end position="125"/>
    </location>
</feature>
<feature type="region of interest" description="Disordered" evidence="1">
    <location>
        <begin position="224"/>
        <end position="264"/>
    </location>
</feature>
<dbReference type="Proteomes" id="UP000543579">
    <property type="component" value="Unassembled WGS sequence"/>
</dbReference>
<accession>A0A7W5CJJ9</accession>
<proteinExistence type="predicted"/>
<evidence type="ECO:0000256" key="1">
    <source>
        <dbReference type="SAM" id="MobiDB-lite"/>
    </source>
</evidence>